<evidence type="ECO:0000256" key="3">
    <source>
        <dbReference type="ARBA" id="ARBA00022679"/>
    </source>
</evidence>
<evidence type="ECO:0000256" key="6">
    <source>
        <dbReference type="ARBA" id="ARBA00022840"/>
    </source>
</evidence>
<evidence type="ECO:0000259" key="11">
    <source>
        <dbReference type="PROSITE" id="PS50011"/>
    </source>
</evidence>
<dbReference type="PROSITE" id="PS00107">
    <property type="entry name" value="PROTEIN_KINASE_ATP"/>
    <property type="match status" value="1"/>
</dbReference>
<dbReference type="GO" id="GO:0008353">
    <property type="term" value="F:RNA polymerase II CTD heptapeptide repeat kinase activity"/>
    <property type="evidence" value="ECO:0007669"/>
    <property type="project" value="UniProtKB-EC"/>
</dbReference>
<evidence type="ECO:0000313" key="12">
    <source>
        <dbReference type="EMBL" id="ONM42235.1"/>
    </source>
</evidence>
<dbReference type="FunFam" id="3.30.200.20:FF:000231">
    <property type="entry name" value="Cyclin-dependent kinase B2,2"/>
    <property type="match status" value="1"/>
</dbReference>
<feature type="binding site" evidence="10">
    <location>
        <position position="60"/>
    </location>
    <ligand>
        <name>ATP</name>
        <dbReference type="ChEBI" id="CHEBI:30616"/>
    </ligand>
</feature>
<gene>
    <name evidence="12" type="ORF">ZEAMMB73_Zm00001d044672</name>
</gene>
<dbReference type="InterPro" id="IPR011009">
    <property type="entry name" value="Kinase-like_dom_sf"/>
</dbReference>
<dbReference type="InterPro" id="IPR050108">
    <property type="entry name" value="CDK"/>
</dbReference>
<feature type="domain" description="Protein kinase" evidence="11">
    <location>
        <begin position="31"/>
        <end position="176"/>
    </location>
</feature>
<dbReference type="SMART" id="SM00220">
    <property type="entry name" value="S_TKc"/>
    <property type="match status" value="1"/>
</dbReference>
<accession>A0A1D6NQM7</accession>
<evidence type="ECO:0000256" key="2">
    <source>
        <dbReference type="ARBA" id="ARBA00022553"/>
    </source>
</evidence>
<dbReference type="ExpressionAtlas" id="A0A1D6NQM7">
    <property type="expression patterns" value="baseline and differential"/>
</dbReference>
<dbReference type="GO" id="GO:0005524">
    <property type="term" value="F:ATP binding"/>
    <property type="evidence" value="ECO:0007669"/>
    <property type="project" value="UniProtKB-UniRule"/>
</dbReference>
<sequence>MPLPIDGRRERAVCVRGAGAGAMEINIVDKYEKLEKVGEGTYGKVYKAQDKATGQLVALKKTRLEMDEEGIPPTALREISLLNLLSHSIYIVRLLAVEQAAKNGKPVLYLVFEFLDTDLKKYLDVYRRGPSARPLPATLIKNFLYQLCKGVAHCHSHGVLHRLDFSCLIYISELIR</sequence>
<evidence type="ECO:0000256" key="9">
    <source>
        <dbReference type="ARBA" id="ARBA00049280"/>
    </source>
</evidence>
<evidence type="ECO:0000256" key="7">
    <source>
        <dbReference type="ARBA" id="ARBA00047811"/>
    </source>
</evidence>
<protein>
    <recommendedName>
        <fullName evidence="11">Protein kinase domain-containing protein</fullName>
    </recommendedName>
</protein>
<keyword evidence="2" id="KW-0597">Phosphoprotein</keyword>
<dbReference type="EMBL" id="CM007649">
    <property type="protein sequence ID" value="ONM42235.1"/>
    <property type="molecule type" value="Genomic_DNA"/>
</dbReference>
<keyword evidence="1" id="KW-0723">Serine/threonine-protein kinase</keyword>
<evidence type="ECO:0000256" key="8">
    <source>
        <dbReference type="ARBA" id="ARBA00048367"/>
    </source>
</evidence>
<evidence type="ECO:0000256" key="4">
    <source>
        <dbReference type="ARBA" id="ARBA00022741"/>
    </source>
</evidence>
<evidence type="ECO:0000256" key="10">
    <source>
        <dbReference type="PROSITE-ProRule" id="PRU10141"/>
    </source>
</evidence>
<keyword evidence="4 10" id="KW-0547">Nucleotide-binding</keyword>
<dbReference type="PANTHER" id="PTHR24056:SF254">
    <property type="entry name" value="CYCLIN-DEPENDENT KINASE 2"/>
    <property type="match status" value="1"/>
</dbReference>
<dbReference type="InterPro" id="IPR000719">
    <property type="entry name" value="Prot_kinase_dom"/>
</dbReference>
<dbReference type="PROSITE" id="PS50011">
    <property type="entry name" value="PROTEIN_KINASE_DOM"/>
    <property type="match status" value="1"/>
</dbReference>
<keyword evidence="3" id="KW-0808">Transferase</keyword>
<reference evidence="12" key="1">
    <citation type="submission" date="2015-12" db="EMBL/GenBank/DDBJ databases">
        <title>Update maize B73 reference genome by single molecule sequencing technologies.</title>
        <authorList>
            <consortium name="Maize Genome Sequencing Project"/>
            <person name="Ware D."/>
        </authorList>
    </citation>
    <scope>NUCLEOTIDE SEQUENCE [LARGE SCALE GENOMIC DNA]</scope>
    <source>
        <tissue evidence="12">Seedling</tissue>
    </source>
</reference>
<dbReference type="Pfam" id="PF00069">
    <property type="entry name" value="Pkinase"/>
    <property type="match status" value="1"/>
</dbReference>
<dbReference type="PANTHER" id="PTHR24056">
    <property type="entry name" value="CELL DIVISION PROTEIN KINASE"/>
    <property type="match status" value="1"/>
</dbReference>
<dbReference type="AlphaFoldDB" id="A0A1D6NQM7"/>
<dbReference type="InterPro" id="IPR017441">
    <property type="entry name" value="Protein_kinase_ATP_BS"/>
</dbReference>
<name>A0A1D6NQM7_MAIZE</name>
<dbReference type="Gene3D" id="1.10.510.10">
    <property type="entry name" value="Transferase(Phosphotransferase) domain 1"/>
    <property type="match status" value="1"/>
</dbReference>
<dbReference type="SUPFAM" id="SSF56112">
    <property type="entry name" value="Protein kinase-like (PK-like)"/>
    <property type="match status" value="1"/>
</dbReference>
<dbReference type="Gene3D" id="3.30.200.20">
    <property type="entry name" value="Phosphorylase Kinase, domain 1"/>
    <property type="match status" value="1"/>
</dbReference>
<comment type="catalytic activity">
    <reaction evidence="8">
        <text>L-seryl-[protein] + ATP = O-phospho-L-seryl-[protein] + ADP + H(+)</text>
        <dbReference type="Rhea" id="RHEA:17989"/>
        <dbReference type="Rhea" id="RHEA-COMP:9863"/>
        <dbReference type="Rhea" id="RHEA-COMP:11604"/>
        <dbReference type="ChEBI" id="CHEBI:15378"/>
        <dbReference type="ChEBI" id="CHEBI:29999"/>
        <dbReference type="ChEBI" id="CHEBI:30616"/>
        <dbReference type="ChEBI" id="CHEBI:83421"/>
        <dbReference type="ChEBI" id="CHEBI:456216"/>
        <dbReference type="EC" id="2.7.11.22"/>
    </reaction>
</comment>
<keyword evidence="6 10" id="KW-0067">ATP-binding</keyword>
<evidence type="ECO:0000256" key="5">
    <source>
        <dbReference type="ARBA" id="ARBA00022777"/>
    </source>
</evidence>
<comment type="catalytic activity">
    <reaction evidence="9">
        <text>[DNA-directed RNA polymerase] + ATP = phospho-[DNA-directed RNA polymerase] + ADP + H(+)</text>
        <dbReference type="Rhea" id="RHEA:10216"/>
        <dbReference type="Rhea" id="RHEA-COMP:11321"/>
        <dbReference type="Rhea" id="RHEA-COMP:11322"/>
        <dbReference type="ChEBI" id="CHEBI:15378"/>
        <dbReference type="ChEBI" id="CHEBI:30616"/>
        <dbReference type="ChEBI" id="CHEBI:43176"/>
        <dbReference type="ChEBI" id="CHEBI:68546"/>
        <dbReference type="ChEBI" id="CHEBI:456216"/>
        <dbReference type="EC" id="2.7.11.23"/>
    </reaction>
</comment>
<proteinExistence type="predicted"/>
<evidence type="ECO:0000256" key="1">
    <source>
        <dbReference type="ARBA" id="ARBA00022527"/>
    </source>
</evidence>
<comment type="catalytic activity">
    <reaction evidence="7">
        <text>L-threonyl-[protein] + ATP = O-phospho-L-threonyl-[protein] + ADP + H(+)</text>
        <dbReference type="Rhea" id="RHEA:46608"/>
        <dbReference type="Rhea" id="RHEA-COMP:11060"/>
        <dbReference type="Rhea" id="RHEA-COMP:11605"/>
        <dbReference type="ChEBI" id="CHEBI:15378"/>
        <dbReference type="ChEBI" id="CHEBI:30013"/>
        <dbReference type="ChEBI" id="CHEBI:30616"/>
        <dbReference type="ChEBI" id="CHEBI:61977"/>
        <dbReference type="ChEBI" id="CHEBI:456216"/>
        <dbReference type="EC" id="2.7.11.22"/>
    </reaction>
</comment>
<dbReference type="GO" id="GO:0004693">
    <property type="term" value="F:cyclin-dependent protein serine/threonine kinase activity"/>
    <property type="evidence" value="ECO:0007669"/>
    <property type="project" value="UniProtKB-EC"/>
</dbReference>
<keyword evidence="5" id="KW-0418">Kinase</keyword>
<organism evidence="12">
    <name type="scientific">Zea mays</name>
    <name type="common">Maize</name>
    <dbReference type="NCBI Taxonomy" id="4577"/>
    <lineage>
        <taxon>Eukaryota</taxon>
        <taxon>Viridiplantae</taxon>
        <taxon>Streptophyta</taxon>
        <taxon>Embryophyta</taxon>
        <taxon>Tracheophyta</taxon>
        <taxon>Spermatophyta</taxon>
        <taxon>Magnoliopsida</taxon>
        <taxon>Liliopsida</taxon>
        <taxon>Poales</taxon>
        <taxon>Poaceae</taxon>
        <taxon>PACMAD clade</taxon>
        <taxon>Panicoideae</taxon>
        <taxon>Andropogonodae</taxon>
        <taxon>Andropogoneae</taxon>
        <taxon>Tripsacinae</taxon>
        <taxon>Zea</taxon>
    </lineage>
</organism>